<dbReference type="RefSeq" id="WP_145722284.1">
    <property type="nucleotide sequence ID" value="NZ_BSPF01000032.1"/>
</dbReference>
<dbReference type="GO" id="GO:0016491">
    <property type="term" value="F:oxidoreductase activity"/>
    <property type="evidence" value="ECO:0007669"/>
    <property type="project" value="InterPro"/>
</dbReference>
<dbReference type="InterPro" id="IPR029039">
    <property type="entry name" value="Flavoprotein-like_sf"/>
</dbReference>
<dbReference type="GO" id="GO:0005829">
    <property type="term" value="C:cytosol"/>
    <property type="evidence" value="ECO:0007669"/>
    <property type="project" value="TreeGrafter"/>
</dbReference>
<name>A0A562MW66_9HYPH</name>
<dbReference type="EMBL" id="VLKT01000056">
    <property type="protein sequence ID" value="TWI24172.1"/>
    <property type="molecule type" value="Genomic_DNA"/>
</dbReference>
<keyword evidence="3" id="KW-1185">Reference proteome</keyword>
<accession>A0A562MW66</accession>
<dbReference type="GO" id="GO:0010181">
    <property type="term" value="F:FMN binding"/>
    <property type="evidence" value="ECO:0007669"/>
    <property type="project" value="TreeGrafter"/>
</dbReference>
<sequence length="203" mass="22190">MPHKIAVLVGSLRVGSLNRKIAELLVRLRPDDLSLEIVGIGDLPFYNEDIEENAPPEWQEFRERIKAADAILFVTPEYNRSVPGALKNAIDVGSRPYGASVWNGKPGGVITASPGAIGGFGANHHLRQMFVFLNVLVMQQPEAYLSHASEIFDESGALADERTLDFLTNFLDAYAQWVTACLSHADVGQKRSNSQASRTLVSA</sequence>
<evidence type="ECO:0000313" key="3">
    <source>
        <dbReference type="Proteomes" id="UP000317122"/>
    </source>
</evidence>
<dbReference type="Gene3D" id="3.40.50.360">
    <property type="match status" value="1"/>
</dbReference>
<gene>
    <name evidence="2" type="ORF">IQ26_06312</name>
</gene>
<evidence type="ECO:0000259" key="1">
    <source>
        <dbReference type="Pfam" id="PF03358"/>
    </source>
</evidence>
<organism evidence="2 3">
    <name type="scientific">Mesorhizobium tianshanense</name>
    <dbReference type="NCBI Taxonomy" id="39844"/>
    <lineage>
        <taxon>Bacteria</taxon>
        <taxon>Pseudomonadati</taxon>
        <taxon>Pseudomonadota</taxon>
        <taxon>Alphaproteobacteria</taxon>
        <taxon>Hyphomicrobiales</taxon>
        <taxon>Phyllobacteriaceae</taxon>
        <taxon>Mesorhizobium</taxon>
    </lineage>
</organism>
<dbReference type="SUPFAM" id="SSF52218">
    <property type="entry name" value="Flavoproteins"/>
    <property type="match status" value="1"/>
</dbReference>
<dbReference type="OrthoDB" id="9812295at2"/>
<dbReference type="InterPro" id="IPR005025">
    <property type="entry name" value="FMN_Rdtase-like_dom"/>
</dbReference>
<dbReference type="Pfam" id="PF03358">
    <property type="entry name" value="FMN_red"/>
    <property type="match status" value="1"/>
</dbReference>
<protein>
    <submittedName>
        <fullName evidence="2">Chromate reductase</fullName>
    </submittedName>
</protein>
<dbReference type="PANTHER" id="PTHR30543">
    <property type="entry name" value="CHROMATE REDUCTASE"/>
    <property type="match status" value="1"/>
</dbReference>
<evidence type="ECO:0000313" key="2">
    <source>
        <dbReference type="EMBL" id="TWI24172.1"/>
    </source>
</evidence>
<dbReference type="InterPro" id="IPR050712">
    <property type="entry name" value="NAD(P)H-dep_reductase"/>
</dbReference>
<reference evidence="2 3" key="1">
    <citation type="journal article" date="2015" name="Stand. Genomic Sci.">
        <title>Genomic Encyclopedia of Bacterial and Archaeal Type Strains, Phase III: the genomes of soil and plant-associated and newly described type strains.</title>
        <authorList>
            <person name="Whitman W.B."/>
            <person name="Woyke T."/>
            <person name="Klenk H.P."/>
            <person name="Zhou Y."/>
            <person name="Lilburn T.G."/>
            <person name="Beck B.J."/>
            <person name="De Vos P."/>
            <person name="Vandamme P."/>
            <person name="Eisen J.A."/>
            <person name="Garrity G."/>
            <person name="Hugenholtz P."/>
            <person name="Kyrpides N.C."/>
        </authorList>
    </citation>
    <scope>NUCLEOTIDE SEQUENCE [LARGE SCALE GENOMIC DNA]</scope>
    <source>
        <strain evidence="2 3">CGMCC 1.2546</strain>
    </source>
</reference>
<dbReference type="AlphaFoldDB" id="A0A562MW66"/>
<feature type="domain" description="NADPH-dependent FMN reductase-like" evidence="1">
    <location>
        <begin position="4"/>
        <end position="148"/>
    </location>
</feature>
<dbReference type="PANTHER" id="PTHR30543:SF21">
    <property type="entry name" value="NAD(P)H-DEPENDENT FMN REDUCTASE LOT6"/>
    <property type="match status" value="1"/>
</dbReference>
<dbReference type="Proteomes" id="UP000317122">
    <property type="component" value="Unassembled WGS sequence"/>
</dbReference>
<proteinExistence type="predicted"/>
<comment type="caution">
    <text evidence="2">The sequence shown here is derived from an EMBL/GenBank/DDBJ whole genome shotgun (WGS) entry which is preliminary data.</text>
</comment>